<dbReference type="InterPro" id="IPR020846">
    <property type="entry name" value="MFS_dom"/>
</dbReference>
<feature type="transmembrane region" description="Helical" evidence="7">
    <location>
        <begin position="232"/>
        <end position="250"/>
    </location>
</feature>
<feature type="transmembrane region" description="Helical" evidence="7">
    <location>
        <begin position="392"/>
        <end position="413"/>
    </location>
</feature>
<dbReference type="GO" id="GO:0005886">
    <property type="term" value="C:plasma membrane"/>
    <property type="evidence" value="ECO:0007669"/>
    <property type="project" value="UniProtKB-SubCell"/>
</dbReference>
<dbReference type="SUPFAM" id="SSF103473">
    <property type="entry name" value="MFS general substrate transporter"/>
    <property type="match status" value="1"/>
</dbReference>
<feature type="transmembrane region" description="Helical" evidence="7">
    <location>
        <begin position="106"/>
        <end position="125"/>
    </location>
</feature>
<accession>A0A3R8M127</accession>
<feature type="transmembrane region" description="Helical" evidence="7">
    <location>
        <begin position="146"/>
        <end position="166"/>
    </location>
</feature>
<dbReference type="PROSITE" id="PS50850">
    <property type="entry name" value="MFS"/>
    <property type="match status" value="1"/>
</dbReference>
<comment type="subcellular location">
    <subcellularLocation>
        <location evidence="1">Cell membrane</location>
        <topology evidence="1">Multi-pass membrane protein</topology>
    </subcellularLocation>
</comment>
<dbReference type="CDD" id="cd06174">
    <property type="entry name" value="MFS"/>
    <property type="match status" value="1"/>
</dbReference>
<feature type="transmembrane region" description="Helical" evidence="7">
    <location>
        <begin position="83"/>
        <end position="100"/>
    </location>
</feature>
<evidence type="ECO:0000256" key="1">
    <source>
        <dbReference type="ARBA" id="ARBA00004651"/>
    </source>
</evidence>
<keyword evidence="5 7" id="KW-1133">Transmembrane helix</keyword>
<evidence type="ECO:0000313" key="10">
    <source>
        <dbReference type="Proteomes" id="UP000274920"/>
    </source>
</evidence>
<dbReference type="AlphaFoldDB" id="A0A3R8M127"/>
<dbReference type="PANTHER" id="PTHR23517">
    <property type="entry name" value="RESISTANCE PROTEIN MDTM, PUTATIVE-RELATED-RELATED"/>
    <property type="match status" value="1"/>
</dbReference>
<keyword evidence="2" id="KW-0813">Transport</keyword>
<name>A0A3R8M127_9FIRM</name>
<keyword evidence="10" id="KW-1185">Reference proteome</keyword>
<evidence type="ECO:0000256" key="5">
    <source>
        <dbReference type="ARBA" id="ARBA00022989"/>
    </source>
</evidence>
<feature type="domain" description="Major facilitator superfamily (MFS) profile" evidence="8">
    <location>
        <begin position="1"/>
        <end position="414"/>
    </location>
</feature>
<dbReference type="Gene3D" id="1.20.1250.20">
    <property type="entry name" value="MFS general substrate transporter like domains"/>
    <property type="match status" value="2"/>
</dbReference>
<feature type="transmembrane region" description="Helical" evidence="7">
    <location>
        <begin position="55"/>
        <end position="76"/>
    </location>
</feature>
<feature type="transmembrane region" description="Helical" evidence="7">
    <location>
        <begin position="356"/>
        <end position="372"/>
    </location>
</feature>
<organism evidence="9 10">
    <name type="scientific">Schaedlerella arabinosiphila</name>
    <dbReference type="NCBI Taxonomy" id="2044587"/>
    <lineage>
        <taxon>Bacteria</taxon>
        <taxon>Bacillati</taxon>
        <taxon>Bacillota</taxon>
        <taxon>Clostridia</taxon>
        <taxon>Lachnospirales</taxon>
        <taxon>Lachnospiraceae</taxon>
        <taxon>Schaedlerella</taxon>
    </lineage>
</organism>
<dbReference type="GO" id="GO:0022857">
    <property type="term" value="F:transmembrane transporter activity"/>
    <property type="evidence" value="ECO:0007669"/>
    <property type="project" value="InterPro"/>
</dbReference>
<evidence type="ECO:0000256" key="3">
    <source>
        <dbReference type="ARBA" id="ARBA00022475"/>
    </source>
</evidence>
<dbReference type="Pfam" id="PF07690">
    <property type="entry name" value="MFS_1"/>
    <property type="match status" value="1"/>
</dbReference>
<evidence type="ECO:0000256" key="4">
    <source>
        <dbReference type="ARBA" id="ARBA00022692"/>
    </source>
</evidence>
<feature type="transmembrane region" description="Helical" evidence="7">
    <location>
        <begin position="178"/>
        <end position="199"/>
    </location>
</feature>
<comment type="caution">
    <text evidence="9">The sequence shown here is derived from an EMBL/GenBank/DDBJ whole genome shotgun (WGS) entry which is preliminary data.</text>
</comment>
<evidence type="ECO:0000259" key="8">
    <source>
        <dbReference type="PROSITE" id="PS50850"/>
    </source>
</evidence>
<feature type="transmembrane region" description="Helical" evidence="7">
    <location>
        <begin position="16"/>
        <end position="35"/>
    </location>
</feature>
<proteinExistence type="predicted"/>
<evidence type="ECO:0000256" key="6">
    <source>
        <dbReference type="ARBA" id="ARBA00023136"/>
    </source>
</evidence>
<keyword evidence="4 7" id="KW-0812">Transmembrane</keyword>
<gene>
    <name evidence="9" type="ORF">EBB54_21315</name>
</gene>
<dbReference type="InterPro" id="IPR036259">
    <property type="entry name" value="MFS_trans_sf"/>
</dbReference>
<feature type="transmembrane region" description="Helical" evidence="7">
    <location>
        <begin position="324"/>
        <end position="344"/>
    </location>
</feature>
<keyword evidence="3" id="KW-1003">Cell membrane</keyword>
<dbReference type="Proteomes" id="UP000274920">
    <property type="component" value="Unassembled WGS sequence"/>
</dbReference>
<feature type="transmembrane region" description="Helical" evidence="7">
    <location>
        <begin position="270"/>
        <end position="288"/>
    </location>
</feature>
<keyword evidence="6 7" id="KW-0472">Membrane</keyword>
<evidence type="ECO:0000256" key="7">
    <source>
        <dbReference type="SAM" id="Phobius"/>
    </source>
</evidence>
<evidence type="ECO:0000313" key="9">
    <source>
        <dbReference type="EMBL" id="RRK33611.1"/>
    </source>
</evidence>
<dbReference type="PANTHER" id="PTHR23517:SF3">
    <property type="entry name" value="INTEGRAL MEMBRANE TRANSPORT PROTEIN"/>
    <property type="match status" value="1"/>
</dbReference>
<protein>
    <submittedName>
        <fullName evidence="9">MFS transporter</fullName>
    </submittedName>
</protein>
<reference evidence="9" key="1">
    <citation type="submission" date="2018-10" db="EMBL/GenBank/DDBJ databases">
        <title>Schaedlerella arabinophila gen. nov. sp. nov., isolated from the mouse intestinal tract and comparative analysis with the genome of the closely related altered Schaedler flora strain ASF502.</title>
        <authorList>
            <person name="Miyake S."/>
            <person name="Soh M."/>
            <person name="Seedorf H."/>
        </authorList>
    </citation>
    <scope>NUCLEOTIDE SEQUENCE [LARGE SCALE GENOMIC DNA]</scope>
    <source>
        <strain evidence="9">DSM 106076</strain>
    </source>
</reference>
<dbReference type="EMBL" id="RHJS01000002">
    <property type="protein sequence ID" value="RRK33611.1"/>
    <property type="molecule type" value="Genomic_DNA"/>
</dbReference>
<feature type="transmembrane region" description="Helical" evidence="7">
    <location>
        <begin position="300"/>
        <end position="318"/>
    </location>
</feature>
<dbReference type="InterPro" id="IPR011701">
    <property type="entry name" value="MFS"/>
</dbReference>
<evidence type="ECO:0000256" key="2">
    <source>
        <dbReference type="ARBA" id="ARBA00022448"/>
    </source>
</evidence>
<sequence length="426" mass="45571">MVSKKEATMNSKLRKYLTIAALGLAGGSIYFLPYIKFVFYDAQIASMGITNVQSGILMTMYTVVNMILYIPGGILADKLSAKKSLIISLVATSLLAYLYAFTMKNFVLSMIIYLGLSLSTAFVFWSSLMKAIRLVGTEEEQGFLYGVYYACNGLTNSLTNAFALKFFNTAGGNLETGFFRAVVSGGSVAVLAAVMLAVLMKDGKGAEDTSSAQSDDDKFKFADVGKVLKNPVVWIASFVIFCGDGIYTSVSYFNPYLTEVIGITPSDSSFISVIRMGLLLLAPVGGLLADKVFKSTCKWLTTAFAIVALLFVSVMLLPSTLNPAVASVYTLIPSAVAMMLYGVIFSVMSEAGIPRALTGTAIGIASIIGYAPDSLYSLIFGGMLDKFGGQGYNYIFTFLIISCVIGGVLAQAVRRLGLRGAEKKEA</sequence>
<dbReference type="InterPro" id="IPR050171">
    <property type="entry name" value="MFS_Transporters"/>
</dbReference>